<gene>
    <name evidence="3" type="ORF">HUG12_00050</name>
</gene>
<feature type="compositionally biased region" description="Basic residues" evidence="2">
    <location>
        <begin position="1"/>
        <end position="18"/>
    </location>
</feature>
<feature type="region of interest" description="Disordered" evidence="2">
    <location>
        <begin position="87"/>
        <end position="106"/>
    </location>
</feature>
<feature type="region of interest" description="Disordered" evidence="2">
    <location>
        <begin position="1"/>
        <end position="27"/>
    </location>
</feature>
<dbReference type="InterPro" id="IPR050259">
    <property type="entry name" value="SDR"/>
</dbReference>
<feature type="compositionally biased region" description="Basic and acidic residues" evidence="2">
    <location>
        <begin position="87"/>
        <end position="104"/>
    </location>
</feature>
<comment type="similarity">
    <text evidence="1">Belongs to the short-chain dehydrogenases/reductases (SDR) family.</text>
</comment>
<dbReference type="PROSITE" id="PS00061">
    <property type="entry name" value="ADH_SHORT"/>
    <property type="match status" value="1"/>
</dbReference>
<dbReference type="Gene3D" id="3.40.50.720">
    <property type="entry name" value="NAD(P)-binding Rossmann-like Domain"/>
    <property type="match status" value="1"/>
</dbReference>
<dbReference type="SUPFAM" id="SSF51735">
    <property type="entry name" value="NAD(P)-binding Rossmann-fold domains"/>
    <property type="match status" value="1"/>
</dbReference>
<dbReference type="InterPro" id="IPR036291">
    <property type="entry name" value="NAD(P)-bd_dom_sf"/>
</dbReference>
<dbReference type="InterPro" id="IPR020904">
    <property type="entry name" value="Sc_DH/Rdtase_CS"/>
</dbReference>
<accession>A0A7D5L7T2</accession>
<proteinExistence type="inferred from homology"/>
<dbReference type="KEGG" id="halu:HUG12_00050"/>
<dbReference type="AlphaFoldDB" id="A0A7D5L7T2"/>
<name>A0A7D5L7T2_9EURY</name>
<dbReference type="PANTHER" id="PTHR42879">
    <property type="entry name" value="3-OXOACYL-(ACYL-CARRIER-PROTEIN) REDUCTASE"/>
    <property type="match status" value="1"/>
</dbReference>
<evidence type="ECO:0000313" key="3">
    <source>
        <dbReference type="EMBL" id="QLG60246.1"/>
    </source>
</evidence>
<evidence type="ECO:0000256" key="2">
    <source>
        <dbReference type="SAM" id="MobiDB-lite"/>
    </source>
</evidence>
<evidence type="ECO:0000313" key="4">
    <source>
        <dbReference type="Proteomes" id="UP000509626"/>
    </source>
</evidence>
<evidence type="ECO:0000256" key="1">
    <source>
        <dbReference type="ARBA" id="ARBA00006484"/>
    </source>
</evidence>
<dbReference type="PANTHER" id="PTHR42879:SF2">
    <property type="entry name" value="3-OXOACYL-[ACYL-CARRIER-PROTEIN] REDUCTASE FABG"/>
    <property type="match status" value="1"/>
</dbReference>
<reference evidence="3 4" key="1">
    <citation type="submission" date="2020-06" db="EMBL/GenBank/DDBJ databases">
        <title>NJ-3-1, isolated from saline soil.</title>
        <authorList>
            <person name="Cui H.L."/>
            <person name="Shi X."/>
        </authorList>
    </citation>
    <scope>NUCLEOTIDE SEQUENCE [LARGE SCALE GENOMIC DNA]</scope>
    <source>
        <strain evidence="3 4">NJ-3-1</strain>
    </source>
</reference>
<dbReference type="InterPro" id="IPR002347">
    <property type="entry name" value="SDR_fam"/>
</dbReference>
<dbReference type="PRINTS" id="PR00081">
    <property type="entry name" value="GDHRDH"/>
</dbReference>
<keyword evidence="4" id="KW-1185">Reference proteome</keyword>
<dbReference type="GO" id="GO:0032787">
    <property type="term" value="P:monocarboxylic acid metabolic process"/>
    <property type="evidence" value="ECO:0007669"/>
    <property type="project" value="UniProtKB-ARBA"/>
</dbReference>
<sequence>MATNRPRHSGRRPSHRSCRGPGHAGGRLGRIVSVSSLSAENGSAGMAPYATAKAGLHGMTGVLADEFGGDGILSNAVMPGMVLTERNRERPEDVREAVAERTPSDRISTPEDVAALVAFLGSEANGNVNGAVVPVTGGL</sequence>
<dbReference type="EMBL" id="CP058579">
    <property type="protein sequence ID" value="QLG60246.1"/>
    <property type="molecule type" value="Genomic_DNA"/>
</dbReference>
<organism evidence="3 4">
    <name type="scientific">Halorarum salinum</name>
    <dbReference type="NCBI Taxonomy" id="2743089"/>
    <lineage>
        <taxon>Archaea</taxon>
        <taxon>Methanobacteriati</taxon>
        <taxon>Methanobacteriota</taxon>
        <taxon>Stenosarchaea group</taxon>
        <taxon>Halobacteria</taxon>
        <taxon>Halobacteriales</taxon>
        <taxon>Haloferacaceae</taxon>
        <taxon>Halorarum</taxon>
    </lineage>
</organism>
<dbReference type="OrthoDB" id="7442at2157"/>
<dbReference type="Pfam" id="PF13561">
    <property type="entry name" value="adh_short_C2"/>
    <property type="match status" value="1"/>
</dbReference>
<dbReference type="Proteomes" id="UP000509626">
    <property type="component" value="Chromosome"/>
</dbReference>
<protein>
    <submittedName>
        <fullName evidence="3">SDR family oxidoreductase</fullName>
    </submittedName>
</protein>